<dbReference type="OrthoDB" id="668728at2759"/>
<dbReference type="Proteomes" id="UP000011116">
    <property type="component" value="Chromosome 1H"/>
</dbReference>
<dbReference type="Pfam" id="PF13968">
    <property type="entry name" value="DUF4220"/>
    <property type="match status" value="1"/>
</dbReference>
<dbReference type="AlphaFoldDB" id="A0A8I6X114"/>
<dbReference type="KEGG" id="hvg:123404164"/>
<feature type="domain" description="DUF4220" evidence="2">
    <location>
        <begin position="46"/>
        <end position="363"/>
    </location>
</feature>
<sequence>MGLVDVFYQWEIQLLVLFSFALQVFLFFTGSLRRRSTGIFLRVLIWTAYLGADWVAVYALGYLSSHNDVPSASYTLRRTQPLAFFWAPFLLIHLGGQDTVTAFAMEDNNLWSRHLLNLVLQVVLALYVFWKSVGRLNMELIVPSVLMLVAGVIKYGERTWSLKCGSSKSLESSTGDQYKQQFPELKDTDPGYSKIVLNALRAMPNVLGVFTGRNLFAHSSADVGHDAVQDTKRVIKAAELELGLMYDDLYTKAVVLRSRTCVILRCISHLSVLAAFALFLATDKHSYSREDTVVTYALFIGGFFQDLCSMFIFMMSPWTWAWLKVRNCHKLASISWFLFASDIGWPEQKPQWSNSMGQYNFLSWVYHKDKTRTCNQQVMTVVRRLANLFGSGKKSLFWMSKVLDTEYVEADEKTMDFVVKGITNLRDEFSSTEAREWPNLSPFLNKIRTYFVADFGAATVEMHMFTEEYLNEAAVAGEEDANDLAEVCRKLSNYMMHLFVTLPSMLPLNGSSEATLDKFRQSRGELCGVQPSKETLEEMVEMWVRLLIYSAGKTQGQMHTAPLASGGELITFVWLLMFKKGLGDSEANRILIANSAGVDPNLKEVFAFYFPH</sequence>
<dbReference type="InterPro" id="IPR007658">
    <property type="entry name" value="DUF594"/>
</dbReference>
<evidence type="ECO:0000256" key="1">
    <source>
        <dbReference type="SAM" id="Phobius"/>
    </source>
</evidence>
<organism evidence="3 4">
    <name type="scientific">Hordeum vulgare subsp. vulgare</name>
    <name type="common">Domesticated barley</name>
    <dbReference type="NCBI Taxonomy" id="112509"/>
    <lineage>
        <taxon>Eukaryota</taxon>
        <taxon>Viridiplantae</taxon>
        <taxon>Streptophyta</taxon>
        <taxon>Embryophyta</taxon>
        <taxon>Tracheophyta</taxon>
        <taxon>Spermatophyta</taxon>
        <taxon>Magnoliopsida</taxon>
        <taxon>Liliopsida</taxon>
        <taxon>Poales</taxon>
        <taxon>Poaceae</taxon>
        <taxon>BOP clade</taxon>
        <taxon>Pooideae</taxon>
        <taxon>Triticodae</taxon>
        <taxon>Triticeae</taxon>
        <taxon>Hordeinae</taxon>
        <taxon>Hordeum</taxon>
    </lineage>
</organism>
<keyword evidence="1" id="KW-1133">Transmembrane helix</keyword>
<evidence type="ECO:0000259" key="2">
    <source>
        <dbReference type="Pfam" id="PF13968"/>
    </source>
</evidence>
<keyword evidence="1" id="KW-0812">Transmembrane</keyword>
<dbReference type="GeneID" id="123404164"/>
<dbReference type="EnsemblPlants" id="HORVU.MOREX.r3.1HG0003630.1">
    <property type="protein sequence ID" value="HORVU.MOREX.r3.1HG0003630.1.CDS1"/>
    <property type="gene ID" value="HORVU.MOREX.r3.1HG0003630"/>
</dbReference>
<evidence type="ECO:0000313" key="4">
    <source>
        <dbReference type="Proteomes" id="UP000011116"/>
    </source>
</evidence>
<feature type="transmembrane region" description="Helical" evidence="1">
    <location>
        <begin position="293"/>
        <end position="314"/>
    </location>
</feature>
<dbReference type="Pfam" id="PF04578">
    <property type="entry name" value="DUF594"/>
    <property type="match status" value="1"/>
</dbReference>
<feature type="transmembrane region" description="Helical" evidence="1">
    <location>
        <begin position="115"/>
        <end position="130"/>
    </location>
</feature>
<reference evidence="3" key="3">
    <citation type="submission" date="2022-01" db="UniProtKB">
        <authorList>
            <consortium name="EnsemblPlants"/>
        </authorList>
    </citation>
    <scope>IDENTIFICATION</scope>
    <source>
        <strain evidence="3">subsp. vulgare</strain>
    </source>
</reference>
<evidence type="ECO:0000313" key="3">
    <source>
        <dbReference type="EnsemblPlants" id="HORVU.MOREX.r3.1HG0003630.1.CDS1"/>
    </source>
</evidence>
<feature type="transmembrane region" description="Helical" evidence="1">
    <location>
        <begin position="39"/>
        <end position="63"/>
    </location>
</feature>
<dbReference type="PANTHER" id="PTHR31325">
    <property type="entry name" value="OS01G0798800 PROTEIN-RELATED"/>
    <property type="match status" value="1"/>
</dbReference>
<dbReference type="Gramene" id="HORVU.MOREX.r3.1HG0003630.1">
    <property type="protein sequence ID" value="HORVU.MOREX.r3.1HG0003630.1.CDS1"/>
    <property type="gene ID" value="HORVU.MOREX.r3.1HG0003630"/>
</dbReference>
<dbReference type="RefSeq" id="XP_044954020.1">
    <property type="nucleotide sequence ID" value="XM_045098085.1"/>
</dbReference>
<reference evidence="4" key="1">
    <citation type="journal article" date="2012" name="Nature">
        <title>A physical, genetic and functional sequence assembly of the barley genome.</title>
        <authorList>
            <consortium name="The International Barley Genome Sequencing Consortium"/>
            <person name="Mayer K.F."/>
            <person name="Waugh R."/>
            <person name="Brown J.W."/>
            <person name="Schulman A."/>
            <person name="Langridge P."/>
            <person name="Platzer M."/>
            <person name="Fincher G.B."/>
            <person name="Muehlbauer G.J."/>
            <person name="Sato K."/>
            <person name="Close T.J."/>
            <person name="Wise R.P."/>
            <person name="Stein N."/>
        </authorList>
    </citation>
    <scope>NUCLEOTIDE SEQUENCE [LARGE SCALE GENOMIC DNA]</scope>
    <source>
        <strain evidence="4">cv. Morex</strain>
    </source>
</reference>
<protein>
    <recommendedName>
        <fullName evidence="2">DUF4220 domain-containing protein</fullName>
    </recommendedName>
</protein>
<gene>
    <name evidence="3" type="primary">LOC123404164</name>
</gene>
<name>A0A8I6X114_HORVV</name>
<proteinExistence type="predicted"/>
<accession>A0A8I6X114</accession>
<reference evidence="3" key="2">
    <citation type="submission" date="2020-10" db="EMBL/GenBank/DDBJ databases">
        <authorList>
            <person name="Scholz U."/>
            <person name="Mascher M."/>
            <person name="Fiebig A."/>
        </authorList>
    </citation>
    <scope>NUCLEOTIDE SEQUENCE [LARGE SCALE GENOMIC DNA]</scope>
    <source>
        <strain evidence="3">cv. Morex</strain>
    </source>
</reference>
<keyword evidence="1" id="KW-0472">Membrane</keyword>
<dbReference type="Gramene" id="HORVU.MOREX.r2.1HG0002800.1">
    <property type="protein sequence ID" value="HORVU.MOREX.r2.1HG0002800.1.CDS.1"/>
    <property type="gene ID" value="HORVU.MOREX.r2.1HG0002800"/>
</dbReference>
<feature type="transmembrane region" description="Helical" evidence="1">
    <location>
        <begin position="262"/>
        <end position="281"/>
    </location>
</feature>
<feature type="transmembrane region" description="Helical" evidence="1">
    <location>
        <begin position="12"/>
        <end position="32"/>
    </location>
</feature>
<dbReference type="InterPro" id="IPR025315">
    <property type="entry name" value="DUF4220"/>
</dbReference>
<keyword evidence="4" id="KW-1185">Reference proteome</keyword>